<gene>
    <name evidence="1" type="ORF">SAMN05421811_127156</name>
</gene>
<dbReference type="SUPFAM" id="SSF47789">
    <property type="entry name" value="C-terminal domain of RNA polymerase alpha subunit"/>
    <property type="match status" value="1"/>
</dbReference>
<evidence type="ECO:0000313" key="1">
    <source>
        <dbReference type="EMBL" id="SEU46840.1"/>
    </source>
</evidence>
<keyword evidence="2" id="KW-1185">Reference proteome</keyword>
<name>A0A1I0LVJ4_9ACTN</name>
<sequence>MSITDTTATPTIAELVNATGLPGNTDLRLLPGMHALPRNLMLREGIRTLAILAEHDDASLMDIRNFGVWCRDHVRAVLAELGERHAAIMRNAPPWHQEIADLAGALRDGYDEHLITSVLARVTEAGAPGYLLCVWAEHDAAGYGGDSEVYIDADHGGGLCHVGGDLWAWLSQHPLTPGTPATPGDPATWKGNSAGFDLDSLPVDDGRHNFARTSY</sequence>
<dbReference type="OrthoDB" id="4165627at2"/>
<dbReference type="STRING" id="568860.SAMN05421811_127156"/>
<evidence type="ECO:0008006" key="3">
    <source>
        <dbReference type="Google" id="ProtNLM"/>
    </source>
</evidence>
<dbReference type="Proteomes" id="UP000199361">
    <property type="component" value="Unassembled WGS sequence"/>
</dbReference>
<dbReference type="AlphaFoldDB" id="A0A1I0LVJ4"/>
<organism evidence="1 2">
    <name type="scientific">Nonomuraea wenchangensis</name>
    <dbReference type="NCBI Taxonomy" id="568860"/>
    <lineage>
        <taxon>Bacteria</taxon>
        <taxon>Bacillati</taxon>
        <taxon>Actinomycetota</taxon>
        <taxon>Actinomycetes</taxon>
        <taxon>Streptosporangiales</taxon>
        <taxon>Streptosporangiaceae</taxon>
        <taxon>Nonomuraea</taxon>
    </lineage>
</organism>
<reference evidence="1 2" key="1">
    <citation type="submission" date="2016-10" db="EMBL/GenBank/DDBJ databases">
        <authorList>
            <person name="de Groot N.N."/>
        </authorList>
    </citation>
    <scope>NUCLEOTIDE SEQUENCE [LARGE SCALE GENOMIC DNA]</scope>
    <source>
        <strain evidence="1 2">CGMCC 4.5598</strain>
    </source>
</reference>
<accession>A0A1I0LVJ4</accession>
<dbReference type="EMBL" id="FOHX01000027">
    <property type="protein sequence ID" value="SEU46840.1"/>
    <property type="molecule type" value="Genomic_DNA"/>
</dbReference>
<protein>
    <recommendedName>
        <fullName evidence="3">RNA polymerase, alpha chain C terminal domain</fullName>
    </recommendedName>
</protein>
<dbReference type="Gene3D" id="1.10.150.20">
    <property type="entry name" value="5' to 3' exonuclease, C-terminal subdomain"/>
    <property type="match status" value="1"/>
</dbReference>
<evidence type="ECO:0000313" key="2">
    <source>
        <dbReference type="Proteomes" id="UP000199361"/>
    </source>
</evidence>
<proteinExistence type="predicted"/>
<dbReference type="RefSeq" id="WP_091094121.1">
    <property type="nucleotide sequence ID" value="NZ_FOHX01000027.1"/>
</dbReference>